<keyword evidence="1" id="KW-0812">Transmembrane</keyword>
<feature type="transmembrane region" description="Helical" evidence="1">
    <location>
        <begin position="142"/>
        <end position="160"/>
    </location>
</feature>
<keyword evidence="1" id="KW-1133">Transmembrane helix</keyword>
<dbReference type="Proteomes" id="UP000186817">
    <property type="component" value="Unassembled WGS sequence"/>
</dbReference>
<accession>A0A1Q9C1M5</accession>
<proteinExistence type="predicted"/>
<protein>
    <submittedName>
        <fullName evidence="2">Uncharacterized protein</fullName>
    </submittedName>
</protein>
<comment type="caution">
    <text evidence="2">The sequence shown here is derived from an EMBL/GenBank/DDBJ whole genome shotgun (WGS) entry which is preliminary data.</text>
</comment>
<sequence length="161" mass="18342">MDRQLRDFCIQQLVLECSYDTVSLRADDKLLLRRTESLVSPDFKSKVRKALANQLVDGGFTYRRMVLATVPLLWLDRMASDVRDPLWAAGQMARLFAYWLTTVPSLLQVPRFLWEDIHRAMYVATAAIDILFQAVFPSIPLANFALCGLCGIVTVAVLRYL</sequence>
<name>A0A1Q9C1M5_SYMMI</name>
<evidence type="ECO:0000313" key="2">
    <source>
        <dbReference type="EMBL" id="OLP76824.1"/>
    </source>
</evidence>
<organism evidence="2 3">
    <name type="scientific">Symbiodinium microadriaticum</name>
    <name type="common">Dinoflagellate</name>
    <name type="synonym">Zooxanthella microadriatica</name>
    <dbReference type="NCBI Taxonomy" id="2951"/>
    <lineage>
        <taxon>Eukaryota</taxon>
        <taxon>Sar</taxon>
        <taxon>Alveolata</taxon>
        <taxon>Dinophyceae</taxon>
        <taxon>Suessiales</taxon>
        <taxon>Symbiodiniaceae</taxon>
        <taxon>Symbiodinium</taxon>
    </lineage>
</organism>
<gene>
    <name evidence="2" type="ORF">AK812_SmicGene43189</name>
</gene>
<evidence type="ECO:0000256" key="1">
    <source>
        <dbReference type="SAM" id="Phobius"/>
    </source>
</evidence>
<dbReference type="AlphaFoldDB" id="A0A1Q9C1M5"/>
<reference evidence="2 3" key="1">
    <citation type="submission" date="2016-02" db="EMBL/GenBank/DDBJ databases">
        <title>Genome analysis of coral dinoflagellate symbionts highlights evolutionary adaptations to a symbiotic lifestyle.</title>
        <authorList>
            <person name="Aranda M."/>
            <person name="Li Y."/>
            <person name="Liew Y.J."/>
            <person name="Baumgarten S."/>
            <person name="Simakov O."/>
            <person name="Wilson M."/>
            <person name="Piel J."/>
            <person name="Ashoor H."/>
            <person name="Bougouffa S."/>
            <person name="Bajic V.B."/>
            <person name="Ryu T."/>
            <person name="Ravasi T."/>
            <person name="Bayer T."/>
            <person name="Micklem G."/>
            <person name="Kim H."/>
            <person name="Bhak J."/>
            <person name="Lajeunesse T.C."/>
            <person name="Voolstra C.R."/>
        </authorList>
    </citation>
    <scope>NUCLEOTIDE SEQUENCE [LARGE SCALE GENOMIC DNA]</scope>
    <source>
        <strain evidence="2 3">CCMP2467</strain>
    </source>
</reference>
<dbReference type="OrthoDB" id="407552at2759"/>
<keyword evidence="1" id="KW-0472">Membrane</keyword>
<dbReference type="EMBL" id="LSRX01001909">
    <property type="protein sequence ID" value="OLP76824.1"/>
    <property type="molecule type" value="Genomic_DNA"/>
</dbReference>
<evidence type="ECO:0000313" key="3">
    <source>
        <dbReference type="Proteomes" id="UP000186817"/>
    </source>
</evidence>
<keyword evidence="3" id="KW-1185">Reference proteome</keyword>